<dbReference type="InterPro" id="IPR001046">
    <property type="entry name" value="NRAMP_fam"/>
</dbReference>
<feature type="transmembrane region" description="Helical" evidence="7">
    <location>
        <begin position="71"/>
        <end position="91"/>
    </location>
</feature>
<evidence type="ECO:0000256" key="1">
    <source>
        <dbReference type="ARBA" id="ARBA00004141"/>
    </source>
</evidence>
<name>F1L870_ASCSU</name>
<dbReference type="AlphaFoldDB" id="F1L870"/>
<evidence type="ECO:0000256" key="7">
    <source>
        <dbReference type="SAM" id="Phobius"/>
    </source>
</evidence>
<dbReference type="GO" id="GO:0010008">
    <property type="term" value="C:endosome membrane"/>
    <property type="evidence" value="ECO:0007669"/>
    <property type="project" value="TreeGrafter"/>
</dbReference>
<dbReference type="GO" id="GO:0005886">
    <property type="term" value="C:plasma membrane"/>
    <property type="evidence" value="ECO:0007669"/>
    <property type="project" value="TreeGrafter"/>
</dbReference>
<dbReference type="EMBL" id="JI173581">
    <property type="protein sequence ID" value="ADY46324.1"/>
    <property type="molecule type" value="mRNA"/>
</dbReference>
<dbReference type="PANTHER" id="PTHR11706">
    <property type="entry name" value="SOLUTE CARRIER PROTEIN FAMILY 11 MEMBER"/>
    <property type="match status" value="1"/>
</dbReference>
<evidence type="ECO:0000256" key="6">
    <source>
        <dbReference type="ARBA" id="ARBA00023136"/>
    </source>
</evidence>
<dbReference type="GO" id="GO:0005381">
    <property type="term" value="F:iron ion transmembrane transporter activity"/>
    <property type="evidence" value="ECO:0007669"/>
    <property type="project" value="TreeGrafter"/>
</dbReference>
<keyword evidence="3" id="KW-0813">Transport</keyword>
<comment type="subcellular location">
    <subcellularLocation>
        <location evidence="1">Membrane</location>
        <topology evidence="1">Multi-pass membrane protein</topology>
    </subcellularLocation>
</comment>
<evidence type="ECO:0000256" key="3">
    <source>
        <dbReference type="ARBA" id="ARBA00022448"/>
    </source>
</evidence>
<keyword evidence="5 7" id="KW-1133">Transmembrane helix</keyword>
<evidence type="ECO:0000256" key="5">
    <source>
        <dbReference type="ARBA" id="ARBA00022989"/>
    </source>
</evidence>
<protein>
    <submittedName>
        <fullName evidence="8">NRAMP-like transporter smf-1</fullName>
    </submittedName>
</protein>
<keyword evidence="4 7" id="KW-0812">Transmembrane</keyword>
<organism evidence="8">
    <name type="scientific">Ascaris suum</name>
    <name type="common">Pig roundworm</name>
    <name type="synonym">Ascaris lumbricoides</name>
    <dbReference type="NCBI Taxonomy" id="6253"/>
    <lineage>
        <taxon>Eukaryota</taxon>
        <taxon>Metazoa</taxon>
        <taxon>Ecdysozoa</taxon>
        <taxon>Nematoda</taxon>
        <taxon>Chromadorea</taxon>
        <taxon>Rhabditida</taxon>
        <taxon>Spirurina</taxon>
        <taxon>Ascaridomorpha</taxon>
        <taxon>Ascaridoidea</taxon>
        <taxon>Ascarididae</taxon>
        <taxon>Ascaris</taxon>
    </lineage>
</organism>
<dbReference type="GO" id="GO:0015086">
    <property type="term" value="F:cadmium ion transmembrane transporter activity"/>
    <property type="evidence" value="ECO:0007669"/>
    <property type="project" value="TreeGrafter"/>
</dbReference>
<evidence type="ECO:0000313" key="8">
    <source>
        <dbReference type="EMBL" id="ADY46324.1"/>
    </source>
</evidence>
<feature type="transmembrane region" description="Helical" evidence="7">
    <location>
        <begin position="41"/>
        <end position="59"/>
    </location>
</feature>
<keyword evidence="6 7" id="KW-0472">Membrane</keyword>
<reference evidence="8" key="1">
    <citation type="journal article" date="2011" name="Genome Res.">
        <title>Deep small RNA sequencing from the nematode Ascaris reveals conservation, functional diversification, and novel developmental profiles.</title>
        <authorList>
            <person name="Wang J."/>
            <person name="Czech B."/>
            <person name="Crunk A."/>
            <person name="Wallace A."/>
            <person name="Mitreva M."/>
            <person name="Hannon G.J."/>
            <person name="Davis R.E."/>
        </authorList>
    </citation>
    <scope>NUCLEOTIDE SEQUENCE</scope>
</reference>
<evidence type="ECO:0000256" key="4">
    <source>
        <dbReference type="ARBA" id="ARBA00022692"/>
    </source>
</evidence>
<evidence type="ECO:0000256" key="2">
    <source>
        <dbReference type="ARBA" id="ARBA00006670"/>
    </source>
</evidence>
<dbReference type="GO" id="GO:0005384">
    <property type="term" value="F:manganese ion transmembrane transporter activity"/>
    <property type="evidence" value="ECO:0007669"/>
    <property type="project" value="TreeGrafter"/>
</dbReference>
<proteinExistence type="evidence at transcript level"/>
<sequence>MNDLLNCVQMLQLPFALLPVLTFTSDKQIMREFACNRAQKGFALFVSIIVICINMFFLYQYVSEHAGKEWYAIVPLALLAVLYASIAFYFVSGVSLICYKRECNYATFSNTPI</sequence>
<comment type="similarity">
    <text evidence="2">Belongs to the NRAMP family.</text>
</comment>
<accession>F1L870</accession>
<dbReference type="PANTHER" id="PTHR11706:SF33">
    <property type="entry name" value="NATURAL RESISTANCE-ASSOCIATED MACROPHAGE PROTEIN 2"/>
    <property type="match status" value="1"/>
</dbReference>